<keyword evidence="13 14" id="KW-0998">Cell outer membrane</keyword>
<evidence type="ECO:0000256" key="16">
    <source>
        <dbReference type="SAM" id="SignalP"/>
    </source>
</evidence>
<dbReference type="AlphaFoldDB" id="A0A5D6VI39"/>
<comment type="caution">
    <text evidence="19">The sequence shown here is derived from an EMBL/GenBank/DDBJ whole genome shotgun (WGS) entry which is preliminary data.</text>
</comment>
<feature type="chain" id="PRO_5023037575" evidence="16">
    <location>
        <begin position="24"/>
        <end position="851"/>
    </location>
</feature>
<keyword evidence="6 14" id="KW-0812">Transmembrane</keyword>
<evidence type="ECO:0000256" key="12">
    <source>
        <dbReference type="ARBA" id="ARBA00023170"/>
    </source>
</evidence>
<evidence type="ECO:0000256" key="6">
    <source>
        <dbReference type="ARBA" id="ARBA00022692"/>
    </source>
</evidence>
<sequence length="851" mass="92698">MIRPFRLLLLASFPFALCPAAVAANRTAELVPARPRFKHEGDDTAQRGRVTGQVRSAAGQALEGVTVALKGTTYGATTDAQGSFRFTAPAGSYQLVVSNIGYGTQEQAVQVTAGETVLVPAIALAVTDQQLAGVLVTSSRTLNEQPTTVGKMPIRPMDLPQAVVTVSQQTLEQQQVLRLSDAIVNVSGIYVTSTTGGTQEELGSRGFAYGSNNTFKNGVRFNNGIMPEASSLESLEVLKGSAAILYGNVAAGGVLNLVTKKPKFERGGSLGLRVGSFGFWKPMVDVYGAVGQSNKVAYRLNTTYERGNSYRNEVQSERVYFNPSLLFKLTPKTTLVLEGDYLNDSRTPDYGIGAINYEIQESRTRFLNVAGANNATNQTSATATLSSQLTEVWQVRAVAGFQRYDNELRSASRPVGNGTPGDTYGNITRGLQRTQTNENYFLAQLDLTGNFRTGFLGHTLLVGADADQYQTETLAYGNPTSPLNAKRAISAYDIINILDPNKEIAQPAERLTGFYDLVRSQLTQGNTRRAGFYAQDLISISAKLKVLAGLRWSYQETPSDIYYYSTVANIEAKNAGLLKQNRRYDNAFSPRLGLVYQPLKATSVFASYSNSFTPQSNTATDLNGQPLPPSLIDQYEVGLKNDLFQGALSANVTAYRIVNSNQVQSVLLNDPRIETAVNKINPQELAGEVTSKGVEVDVQSKPYLGWSVVAGYSYNNTAYTNSNIYTNGSRLRYNPAHTANLSLFYTLHSSALKGLTAGITAYYVGDKLAGRNPREVQPNGQPWPNGSDANKFIAIPNYTLFDASLGYTYERFALRLKMANLLNELSYNLHDDNSVNPIAPRNFSATLHYKL</sequence>
<evidence type="ECO:0000256" key="8">
    <source>
        <dbReference type="ARBA" id="ARBA00023004"/>
    </source>
</evidence>
<dbReference type="RefSeq" id="WP_149069241.1">
    <property type="nucleotide sequence ID" value="NZ_VTHL01000001.1"/>
</dbReference>
<evidence type="ECO:0000256" key="1">
    <source>
        <dbReference type="ARBA" id="ARBA00004571"/>
    </source>
</evidence>
<dbReference type="PANTHER" id="PTHR32552">
    <property type="entry name" value="FERRICHROME IRON RECEPTOR-RELATED"/>
    <property type="match status" value="1"/>
</dbReference>
<dbReference type="SUPFAM" id="SSF49464">
    <property type="entry name" value="Carboxypeptidase regulatory domain-like"/>
    <property type="match status" value="1"/>
</dbReference>
<dbReference type="PANTHER" id="PTHR32552:SF68">
    <property type="entry name" value="FERRICHROME OUTER MEMBRANE TRANSPORTER_PHAGE RECEPTOR"/>
    <property type="match status" value="1"/>
</dbReference>
<dbReference type="Pfam" id="PF00593">
    <property type="entry name" value="TonB_dep_Rec_b-barrel"/>
    <property type="match status" value="1"/>
</dbReference>
<evidence type="ECO:0000259" key="17">
    <source>
        <dbReference type="Pfam" id="PF00593"/>
    </source>
</evidence>
<keyword evidence="8" id="KW-0408">Iron</keyword>
<keyword evidence="5" id="KW-0410">Iron transport</keyword>
<organism evidence="19 20">
    <name type="scientific">Hymenobacter lutimineralis</name>
    <dbReference type="NCBI Taxonomy" id="2606448"/>
    <lineage>
        <taxon>Bacteria</taxon>
        <taxon>Pseudomonadati</taxon>
        <taxon>Bacteroidota</taxon>
        <taxon>Cytophagia</taxon>
        <taxon>Cytophagales</taxon>
        <taxon>Hymenobacteraceae</taxon>
        <taxon>Hymenobacter</taxon>
    </lineage>
</organism>
<dbReference type="Gene3D" id="2.170.130.10">
    <property type="entry name" value="TonB-dependent receptor, plug domain"/>
    <property type="match status" value="1"/>
</dbReference>
<evidence type="ECO:0000259" key="18">
    <source>
        <dbReference type="Pfam" id="PF07715"/>
    </source>
</evidence>
<feature type="domain" description="TonB-dependent receptor-like beta-barrel" evidence="17">
    <location>
        <begin position="323"/>
        <end position="821"/>
    </location>
</feature>
<dbReference type="Pfam" id="PF07715">
    <property type="entry name" value="Plug"/>
    <property type="match status" value="1"/>
</dbReference>
<dbReference type="Gene3D" id="2.60.40.1120">
    <property type="entry name" value="Carboxypeptidase-like, regulatory domain"/>
    <property type="match status" value="1"/>
</dbReference>
<dbReference type="InterPro" id="IPR010105">
    <property type="entry name" value="TonB_sidphr_rcpt"/>
</dbReference>
<protein>
    <submittedName>
        <fullName evidence="19">TonB-dependent receptor</fullName>
    </submittedName>
</protein>
<keyword evidence="20" id="KW-1185">Reference proteome</keyword>
<keyword evidence="3 14" id="KW-0813">Transport</keyword>
<dbReference type="GO" id="GO:0015344">
    <property type="term" value="F:siderophore uptake transmembrane transporter activity"/>
    <property type="evidence" value="ECO:0007669"/>
    <property type="project" value="TreeGrafter"/>
</dbReference>
<evidence type="ECO:0000256" key="3">
    <source>
        <dbReference type="ARBA" id="ARBA00022448"/>
    </source>
</evidence>
<reference evidence="19 20" key="1">
    <citation type="submission" date="2019-08" db="EMBL/GenBank/DDBJ databases">
        <authorList>
            <person name="Seo M.-J."/>
        </authorList>
    </citation>
    <scope>NUCLEOTIDE SEQUENCE [LARGE SCALE GENOMIC DNA]</scope>
    <source>
        <strain evidence="19 20">KIGAM108</strain>
    </source>
</reference>
<evidence type="ECO:0000256" key="7">
    <source>
        <dbReference type="ARBA" id="ARBA00022729"/>
    </source>
</evidence>
<evidence type="ECO:0000256" key="11">
    <source>
        <dbReference type="ARBA" id="ARBA00023136"/>
    </source>
</evidence>
<proteinExistence type="inferred from homology"/>
<dbReference type="Proteomes" id="UP000322791">
    <property type="component" value="Unassembled WGS sequence"/>
</dbReference>
<dbReference type="InterPro" id="IPR000531">
    <property type="entry name" value="Beta-barrel_TonB"/>
</dbReference>
<dbReference type="GO" id="GO:0038023">
    <property type="term" value="F:signaling receptor activity"/>
    <property type="evidence" value="ECO:0007669"/>
    <property type="project" value="InterPro"/>
</dbReference>
<keyword evidence="7 16" id="KW-0732">Signal</keyword>
<dbReference type="GO" id="GO:0015891">
    <property type="term" value="P:siderophore transport"/>
    <property type="evidence" value="ECO:0007669"/>
    <property type="project" value="InterPro"/>
</dbReference>
<feature type="signal peptide" evidence="16">
    <location>
        <begin position="1"/>
        <end position="23"/>
    </location>
</feature>
<dbReference type="SUPFAM" id="SSF56935">
    <property type="entry name" value="Porins"/>
    <property type="match status" value="1"/>
</dbReference>
<evidence type="ECO:0000256" key="13">
    <source>
        <dbReference type="ARBA" id="ARBA00023237"/>
    </source>
</evidence>
<keyword evidence="12 19" id="KW-0675">Receptor</keyword>
<dbReference type="GO" id="GO:0009279">
    <property type="term" value="C:cell outer membrane"/>
    <property type="evidence" value="ECO:0007669"/>
    <property type="project" value="UniProtKB-SubCell"/>
</dbReference>
<evidence type="ECO:0000256" key="9">
    <source>
        <dbReference type="ARBA" id="ARBA00023065"/>
    </source>
</evidence>
<keyword evidence="10 15" id="KW-0798">TonB box</keyword>
<evidence type="ECO:0000313" key="20">
    <source>
        <dbReference type="Proteomes" id="UP000322791"/>
    </source>
</evidence>
<accession>A0A5D6VI39</accession>
<evidence type="ECO:0000256" key="14">
    <source>
        <dbReference type="PROSITE-ProRule" id="PRU01360"/>
    </source>
</evidence>
<dbReference type="InterPro" id="IPR012910">
    <property type="entry name" value="Plug_dom"/>
</dbReference>
<dbReference type="InterPro" id="IPR039426">
    <property type="entry name" value="TonB-dep_rcpt-like"/>
</dbReference>
<dbReference type="Pfam" id="PF13620">
    <property type="entry name" value="CarboxypepD_reg"/>
    <property type="match status" value="1"/>
</dbReference>
<comment type="subcellular location">
    <subcellularLocation>
        <location evidence="1 14">Cell outer membrane</location>
        <topology evidence="1 14">Multi-pass membrane protein</topology>
    </subcellularLocation>
</comment>
<dbReference type="EMBL" id="VTHL01000001">
    <property type="protein sequence ID" value="TYZ14459.1"/>
    <property type="molecule type" value="Genomic_DNA"/>
</dbReference>
<evidence type="ECO:0000256" key="10">
    <source>
        <dbReference type="ARBA" id="ARBA00023077"/>
    </source>
</evidence>
<evidence type="ECO:0000256" key="2">
    <source>
        <dbReference type="ARBA" id="ARBA00009810"/>
    </source>
</evidence>
<keyword evidence="4 14" id="KW-1134">Transmembrane beta strand</keyword>
<dbReference type="PROSITE" id="PS52016">
    <property type="entry name" value="TONB_DEPENDENT_REC_3"/>
    <property type="match status" value="1"/>
</dbReference>
<feature type="domain" description="TonB-dependent receptor plug" evidence="18">
    <location>
        <begin position="156"/>
        <end position="254"/>
    </location>
</feature>
<evidence type="ECO:0000256" key="4">
    <source>
        <dbReference type="ARBA" id="ARBA00022452"/>
    </source>
</evidence>
<dbReference type="InterPro" id="IPR037066">
    <property type="entry name" value="Plug_dom_sf"/>
</dbReference>
<dbReference type="NCBIfam" id="TIGR01783">
    <property type="entry name" value="TonB-siderophor"/>
    <property type="match status" value="1"/>
</dbReference>
<dbReference type="CDD" id="cd01347">
    <property type="entry name" value="ligand_gated_channel"/>
    <property type="match status" value="1"/>
</dbReference>
<evidence type="ECO:0000256" key="15">
    <source>
        <dbReference type="RuleBase" id="RU003357"/>
    </source>
</evidence>
<keyword evidence="9" id="KW-0406">Ion transport</keyword>
<dbReference type="InterPro" id="IPR036942">
    <property type="entry name" value="Beta-barrel_TonB_sf"/>
</dbReference>
<comment type="similarity">
    <text evidence="2 14 15">Belongs to the TonB-dependent receptor family.</text>
</comment>
<gene>
    <name evidence="19" type="ORF">FY528_01650</name>
</gene>
<dbReference type="Gene3D" id="2.40.170.20">
    <property type="entry name" value="TonB-dependent receptor, beta-barrel domain"/>
    <property type="match status" value="1"/>
</dbReference>
<keyword evidence="11 14" id="KW-0472">Membrane</keyword>
<evidence type="ECO:0000313" key="19">
    <source>
        <dbReference type="EMBL" id="TYZ14459.1"/>
    </source>
</evidence>
<name>A0A5D6VI39_9BACT</name>
<dbReference type="InterPro" id="IPR008969">
    <property type="entry name" value="CarboxyPept-like_regulatory"/>
</dbReference>
<evidence type="ECO:0000256" key="5">
    <source>
        <dbReference type="ARBA" id="ARBA00022496"/>
    </source>
</evidence>